<dbReference type="InterPro" id="IPR018990">
    <property type="entry name" value="Prot_inh_I42_chagasin"/>
</dbReference>
<sequence length="178" mass="18952">MIVNKIINDMPGTHGESIGTQRPLTGPYASSSPRSCRVRRTRSEVAGACLRCGEGRCEGRSGLSALPVPERFGLMGEVHVSPRDSEVNVSLGDEVVVPLPENATTGYRWSVQRADGLEVTSSGYEAGQPVLPGSGGTRVVRVRPTAAGKGLLELELKRAWADDVADRFSLRVTVTAAH</sequence>
<accession>A0A5N8X9U8</accession>
<name>A0A5N8X9U8_9ACTN</name>
<comment type="caution">
    <text evidence="5">The sequence shown here is derived from an EMBL/GenBank/DDBJ whole genome shotgun (WGS) entry which is preliminary data.</text>
</comment>
<dbReference type="PANTHER" id="PTHR36530">
    <property type="entry name" value="INHIBITOR OF CYSTEINE PEPTIDASE"/>
    <property type="match status" value="1"/>
</dbReference>
<dbReference type="EMBL" id="VJZC01000008">
    <property type="protein sequence ID" value="MPY56157.1"/>
    <property type="molecule type" value="Genomic_DNA"/>
</dbReference>
<evidence type="ECO:0000256" key="2">
    <source>
        <dbReference type="ARBA" id="ARBA00022704"/>
    </source>
</evidence>
<dbReference type="InterPro" id="IPR052781">
    <property type="entry name" value="Cys_protease_inhibitor_I42"/>
</dbReference>
<feature type="domain" description="Proteinase inhibitor I42 chagasin" evidence="4">
    <location>
        <begin position="88"/>
        <end position="172"/>
    </location>
</feature>
<dbReference type="AlphaFoldDB" id="A0A5N8X9U8"/>
<dbReference type="PANTHER" id="PTHR36530:SF1">
    <property type="entry name" value="AMOEBIASIN-1"/>
    <property type="match status" value="1"/>
</dbReference>
<keyword evidence="2" id="KW-0789">Thiol protease inhibitor</keyword>
<dbReference type="Gene3D" id="2.60.40.2020">
    <property type="match status" value="1"/>
</dbReference>
<dbReference type="GO" id="GO:0004869">
    <property type="term" value="F:cysteine-type endopeptidase inhibitor activity"/>
    <property type="evidence" value="ECO:0007669"/>
    <property type="project" value="UniProtKB-KW"/>
</dbReference>
<evidence type="ECO:0000313" key="6">
    <source>
        <dbReference type="Proteomes" id="UP000400924"/>
    </source>
</evidence>
<protein>
    <submittedName>
        <fullName evidence="5">Protease inhibitor I42 family protein</fullName>
    </submittedName>
</protein>
<gene>
    <name evidence="5" type="ORF">FNH08_02895</name>
</gene>
<proteinExistence type="predicted"/>
<evidence type="ECO:0000259" key="4">
    <source>
        <dbReference type="Pfam" id="PF09394"/>
    </source>
</evidence>
<dbReference type="Pfam" id="PF09394">
    <property type="entry name" value="Inhibitor_I42"/>
    <property type="match status" value="1"/>
</dbReference>
<keyword evidence="6" id="KW-1185">Reference proteome</keyword>
<dbReference type="SUPFAM" id="SSF141066">
    <property type="entry name" value="ICP-like"/>
    <property type="match status" value="1"/>
</dbReference>
<feature type="region of interest" description="Disordered" evidence="3">
    <location>
        <begin position="11"/>
        <end position="33"/>
    </location>
</feature>
<feature type="compositionally biased region" description="Polar residues" evidence="3">
    <location>
        <begin position="18"/>
        <end position="33"/>
    </location>
</feature>
<organism evidence="5 6">
    <name type="scientific">Streptomyces spongiae</name>
    <dbReference type="NCBI Taxonomy" id="565072"/>
    <lineage>
        <taxon>Bacteria</taxon>
        <taxon>Bacillati</taxon>
        <taxon>Actinomycetota</taxon>
        <taxon>Actinomycetes</taxon>
        <taxon>Kitasatosporales</taxon>
        <taxon>Streptomycetaceae</taxon>
        <taxon>Streptomyces</taxon>
    </lineage>
</organism>
<evidence type="ECO:0000313" key="5">
    <source>
        <dbReference type="EMBL" id="MPY56157.1"/>
    </source>
</evidence>
<dbReference type="Proteomes" id="UP000400924">
    <property type="component" value="Unassembled WGS sequence"/>
</dbReference>
<keyword evidence="1" id="KW-0646">Protease inhibitor</keyword>
<reference evidence="5 6" key="1">
    <citation type="submission" date="2019-07" db="EMBL/GenBank/DDBJ databases">
        <title>New species of Amycolatopsis and Streptomyces.</title>
        <authorList>
            <person name="Duangmal K."/>
            <person name="Teo W.F.A."/>
            <person name="Lipun K."/>
        </authorList>
    </citation>
    <scope>NUCLEOTIDE SEQUENCE [LARGE SCALE GENOMIC DNA]</scope>
    <source>
        <strain evidence="5 6">NBRC 106415</strain>
    </source>
</reference>
<dbReference type="InterPro" id="IPR036331">
    <property type="entry name" value="Chagasin-like_sf"/>
</dbReference>
<dbReference type="OrthoDB" id="9794834at2"/>
<evidence type="ECO:0000256" key="3">
    <source>
        <dbReference type="SAM" id="MobiDB-lite"/>
    </source>
</evidence>
<evidence type="ECO:0000256" key="1">
    <source>
        <dbReference type="ARBA" id="ARBA00022690"/>
    </source>
</evidence>